<name>A0ABS5MEE6_9BACI</name>
<feature type="transmembrane region" description="Helical" evidence="1">
    <location>
        <begin position="349"/>
        <end position="368"/>
    </location>
</feature>
<dbReference type="EMBL" id="JAGXBY010000003">
    <property type="protein sequence ID" value="MBS3680525.1"/>
    <property type="molecule type" value="Genomic_DNA"/>
</dbReference>
<evidence type="ECO:0000256" key="1">
    <source>
        <dbReference type="SAM" id="Phobius"/>
    </source>
</evidence>
<protein>
    <submittedName>
        <fullName evidence="2">ABC transporter permease</fullName>
    </submittedName>
</protein>
<feature type="transmembrane region" description="Helical" evidence="1">
    <location>
        <begin position="309"/>
        <end position="328"/>
    </location>
</feature>
<feature type="transmembrane region" description="Helical" evidence="1">
    <location>
        <begin position="135"/>
        <end position="157"/>
    </location>
</feature>
<organism evidence="2 3">
    <name type="scientific">Ornithinibacillus massiliensis</name>
    <dbReference type="NCBI Taxonomy" id="1944633"/>
    <lineage>
        <taxon>Bacteria</taxon>
        <taxon>Bacillati</taxon>
        <taxon>Bacillota</taxon>
        <taxon>Bacilli</taxon>
        <taxon>Bacillales</taxon>
        <taxon>Bacillaceae</taxon>
        <taxon>Ornithinibacillus</taxon>
    </lineage>
</organism>
<feature type="transmembrane region" description="Helical" evidence="1">
    <location>
        <begin position="189"/>
        <end position="206"/>
    </location>
</feature>
<feature type="transmembrane region" description="Helical" evidence="1">
    <location>
        <begin position="164"/>
        <end position="183"/>
    </location>
</feature>
<keyword evidence="1" id="KW-0812">Transmembrane</keyword>
<proteinExistence type="predicted"/>
<dbReference type="RefSeq" id="WP_211741739.1">
    <property type="nucleotide sequence ID" value="NZ_JAGXBY010000003.1"/>
</dbReference>
<dbReference type="Pfam" id="PF05975">
    <property type="entry name" value="EcsB"/>
    <property type="match status" value="1"/>
</dbReference>
<gene>
    <name evidence="2" type="ORF">KGF86_09885</name>
</gene>
<evidence type="ECO:0000313" key="3">
    <source>
        <dbReference type="Proteomes" id="UP000681870"/>
    </source>
</evidence>
<sequence length="407" mass="48091">MFNSHDFFMKRFSAHLKDMSRYLRYIFNGHIAFAMLFFIAAIAYYYQQWLSTLPENFPTAWIMGGVLGIVVTYSPVRTLLKEPDLVFLIPAEHQMGAYFRNSLIYSFVIQLYIVAIVMAAFGPLYATSFENRGNYLVIIVVVLIFKLWNLIANWWILKIREKNIRVIDQVAKLLLNISVFYFLINGNMILASITTILFTIVFLYNFSLSRKKAGVNWELLLEKDIHRLQSFYRFANMFTDVPHLKNKIKSRQWLVSMIERNIPFERKSTYDYLYRISFIRGGDYLSMYIRLIIIGGVFIYFLPNIWIKIIFAILFLYMTIFQLMTLYQHHRTIMWLDLYPVEVEMRKKALLKWIIELAIVQTVLYAIVFLLAQAYLGFLITLVGGLLFTFGFTNGFVKRKLVQEKHS</sequence>
<feature type="transmembrane region" description="Helical" evidence="1">
    <location>
        <begin position="374"/>
        <end position="397"/>
    </location>
</feature>
<comment type="caution">
    <text evidence="2">The sequence shown here is derived from an EMBL/GenBank/DDBJ whole genome shotgun (WGS) entry which is preliminary data.</text>
</comment>
<feature type="transmembrane region" description="Helical" evidence="1">
    <location>
        <begin position="284"/>
        <end position="303"/>
    </location>
</feature>
<keyword evidence="1" id="KW-1133">Transmembrane helix</keyword>
<dbReference type="PIRSF" id="PIRSF037259">
    <property type="entry name" value="EcsB_ABC"/>
    <property type="match status" value="1"/>
</dbReference>
<feature type="transmembrane region" description="Helical" evidence="1">
    <location>
        <begin position="25"/>
        <end position="46"/>
    </location>
</feature>
<feature type="transmembrane region" description="Helical" evidence="1">
    <location>
        <begin position="58"/>
        <end position="76"/>
    </location>
</feature>
<keyword evidence="3" id="KW-1185">Reference proteome</keyword>
<dbReference type="InterPro" id="IPR010288">
    <property type="entry name" value="EcsB_ABC"/>
</dbReference>
<keyword evidence="1" id="KW-0472">Membrane</keyword>
<dbReference type="Proteomes" id="UP000681870">
    <property type="component" value="Unassembled WGS sequence"/>
</dbReference>
<evidence type="ECO:0000313" key="2">
    <source>
        <dbReference type="EMBL" id="MBS3680525.1"/>
    </source>
</evidence>
<accession>A0ABS5MEE6</accession>
<feature type="transmembrane region" description="Helical" evidence="1">
    <location>
        <begin position="103"/>
        <end position="123"/>
    </location>
</feature>
<reference evidence="2 3" key="1">
    <citation type="submission" date="2021-05" db="EMBL/GenBank/DDBJ databases">
        <title>Ornithinibacillus massiliensis sp. nov.</title>
        <authorList>
            <person name="Iwaza R."/>
            <person name="Lagier J.-C."/>
            <person name="Raoult D."/>
        </authorList>
    </citation>
    <scope>NUCLEOTIDE SEQUENCE [LARGE SCALE GENOMIC DNA]</scope>
    <source>
        <strain evidence="2 3">Marseille-P3601</strain>
    </source>
</reference>